<keyword evidence="3" id="KW-1185">Reference proteome</keyword>
<organism evidence="2 3">
    <name type="scientific">Halocaridina rubra</name>
    <name type="common">Hawaiian red shrimp</name>
    <dbReference type="NCBI Taxonomy" id="373956"/>
    <lineage>
        <taxon>Eukaryota</taxon>
        <taxon>Metazoa</taxon>
        <taxon>Ecdysozoa</taxon>
        <taxon>Arthropoda</taxon>
        <taxon>Crustacea</taxon>
        <taxon>Multicrustacea</taxon>
        <taxon>Malacostraca</taxon>
        <taxon>Eumalacostraca</taxon>
        <taxon>Eucarida</taxon>
        <taxon>Decapoda</taxon>
        <taxon>Pleocyemata</taxon>
        <taxon>Caridea</taxon>
        <taxon>Atyoidea</taxon>
        <taxon>Atyidae</taxon>
        <taxon>Halocaridina</taxon>
    </lineage>
</organism>
<protein>
    <submittedName>
        <fullName evidence="2">Uncharacterized protein</fullName>
    </submittedName>
</protein>
<evidence type="ECO:0000313" key="3">
    <source>
        <dbReference type="Proteomes" id="UP001381693"/>
    </source>
</evidence>
<dbReference type="Proteomes" id="UP001381693">
    <property type="component" value="Unassembled WGS sequence"/>
</dbReference>
<feature type="compositionally biased region" description="Pro residues" evidence="1">
    <location>
        <begin position="58"/>
        <end position="69"/>
    </location>
</feature>
<evidence type="ECO:0000313" key="2">
    <source>
        <dbReference type="EMBL" id="KAK7081383.1"/>
    </source>
</evidence>
<feature type="region of interest" description="Disordered" evidence="1">
    <location>
        <begin position="50"/>
        <end position="80"/>
    </location>
</feature>
<sequence>MEARMERNASFTTPTSYAASAPALLQEARRCFSESSRQNISINVACSKCRNRRGASPSPSPTPTPPSSPPSHFKFDISFR</sequence>
<accession>A0AAN9AB18</accession>
<name>A0AAN9AB18_HALRR</name>
<gene>
    <name evidence="2" type="ORF">SK128_020918</name>
</gene>
<reference evidence="2 3" key="1">
    <citation type="submission" date="2023-11" db="EMBL/GenBank/DDBJ databases">
        <title>Halocaridina rubra genome assembly.</title>
        <authorList>
            <person name="Smith C."/>
        </authorList>
    </citation>
    <scope>NUCLEOTIDE SEQUENCE [LARGE SCALE GENOMIC DNA]</scope>
    <source>
        <strain evidence="2">EP-1</strain>
        <tissue evidence="2">Whole</tissue>
    </source>
</reference>
<dbReference type="EMBL" id="JAXCGZ010005053">
    <property type="protein sequence ID" value="KAK7081383.1"/>
    <property type="molecule type" value="Genomic_DNA"/>
</dbReference>
<evidence type="ECO:0000256" key="1">
    <source>
        <dbReference type="SAM" id="MobiDB-lite"/>
    </source>
</evidence>
<dbReference type="AlphaFoldDB" id="A0AAN9AB18"/>
<comment type="caution">
    <text evidence="2">The sequence shown here is derived from an EMBL/GenBank/DDBJ whole genome shotgun (WGS) entry which is preliminary data.</text>
</comment>
<proteinExistence type="predicted"/>